<evidence type="ECO:0000313" key="3">
    <source>
        <dbReference type="Proteomes" id="UP000434172"/>
    </source>
</evidence>
<sequence>MTIILLFVNSRAESVANSSEARNGSNCTSEESRFEAAIAALEASAALDTNNVDGEEQEPESKYLSGNNFKLDNDAFALDQRVTGNASVSASTETTAVIANTTGEGQLPEQAQPSGTPLSKESYDSNQQQHTGTEPQHDESGPTPKVVDTAQARQKRPPPSPSPINIPAPSKLVPLGAFTERARVEMDLVHDRVQLLQQTTGLRTNLLSQLVDLVLTCKRAHARKGLCKQDGGASDPPQQPSSHPNICDYLWTLCTCVFGVFPVSAANFVKSGSLTDRHRPRERPRQST</sequence>
<reference evidence="2 3" key="1">
    <citation type="submission" date="2019-12" db="EMBL/GenBank/DDBJ databases">
        <title>A genome sequence resource for the geographically widespread anthracnose pathogen Colletotrichum asianum.</title>
        <authorList>
            <person name="Meng Y."/>
        </authorList>
    </citation>
    <scope>NUCLEOTIDE SEQUENCE [LARGE SCALE GENOMIC DNA]</scope>
    <source>
        <strain evidence="2 3">ICMP 18580</strain>
    </source>
</reference>
<feature type="compositionally biased region" description="Polar residues" evidence="1">
    <location>
        <begin position="101"/>
        <end position="134"/>
    </location>
</feature>
<gene>
    <name evidence="2" type="ORF">GQ607_014736</name>
</gene>
<feature type="compositionally biased region" description="Pro residues" evidence="1">
    <location>
        <begin position="157"/>
        <end position="166"/>
    </location>
</feature>
<keyword evidence="3" id="KW-1185">Reference proteome</keyword>
<dbReference type="Proteomes" id="UP000434172">
    <property type="component" value="Unassembled WGS sequence"/>
</dbReference>
<evidence type="ECO:0000256" key="1">
    <source>
        <dbReference type="SAM" id="MobiDB-lite"/>
    </source>
</evidence>
<name>A0A8H3ZFR4_9PEZI</name>
<proteinExistence type="predicted"/>
<protein>
    <submittedName>
        <fullName evidence="2">Uncharacterized protein</fullName>
    </submittedName>
</protein>
<dbReference type="EMBL" id="WOWK01000117">
    <property type="protein sequence ID" value="KAF0318039.1"/>
    <property type="molecule type" value="Genomic_DNA"/>
</dbReference>
<evidence type="ECO:0000313" key="2">
    <source>
        <dbReference type="EMBL" id="KAF0318039.1"/>
    </source>
</evidence>
<comment type="caution">
    <text evidence="2">The sequence shown here is derived from an EMBL/GenBank/DDBJ whole genome shotgun (WGS) entry which is preliminary data.</text>
</comment>
<organism evidence="2 3">
    <name type="scientific">Colletotrichum asianum</name>
    <dbReference type="NCBI Taxonomy" id="702518"/>
    <lineage>
        <taxon>Eukaryota</taxon>
        <taxon>Fungi</taxon>
        <taxon>Dikarya</taxon>
        <taxon>Ascomycota</taxon>
        <taxon>Pezizomycotina</taxon>
        <taxon>Sordariomycetes</taxon>
        <taxon>Hypocreomycetidae</taxon>
        <taxon>Glomerellales</taxon>
        <taxon>Glomerellaceae</taxon>
        <taxon>Colletotrichum</taxon>
        <taxon>Colletotrichum gloeosporioides species complex</taxon>
    </lineage>
</organism>
<dbReference type="AlphaFoldDB" id="A0A8H3ZFR4"/>
<accession>A0A8H3ZFR4</accession>
<feature type="region of interest" description="Disordered" evidence="1">
    <location>
        <begin position="101"/>
        <end position="171"/>
    </location>
</feature>